<evidence type="ECO:0000313" key="3">
    <source>
        <dbReference type="Proteomes" id="UP000189761"/>
    </source>
</evidence>
<evidence type="ECO:0000313" key="2">
    <source>
        <dbReference type="EMBL" id="OOP69385.1"/>
    </source>
</evidence>
<dbReference type="CDD" id="cd21809">
    <property type="entry name" value="ABC-2_lan_permease-like"/>
    <property type="match status" value="1"/>
</dbReference>
<keyword evidence="1" id="KW-1133">Transmembrane helix</keyword>
<feature type="transmembrane region" description="Helical" evidence="1">
    <location>
        <begin position="137"/>
        <end position="159"/>
    </location>
</feature>
<name>A0A8E2LEQ7_9BACI</name>
<reference evidence="2 3" key="1">
    <citation type="submission" date="2017-01" db="EMBL/GenBank/DDBJ databases">
        <title>Draft genome sequence of Bacillus oleronius.</title>
        <authorList>
            <person name="Allam M."/>
        </authorList>
    </citation>
    <scope>NUCLEOTIDE SEQUENCE [LARGE SCALE GENOMIC DNA]</scope>
    <source>
        <strain evidence="2 3">DSM 9356</strain>
    </source>
</reference>
<keyword evidence="1" id="KW-0812">Transmembrane</keyword>
<feature type="transmembrane region" description="Helical" evidence="1">
    <location>
        <begin position="209"/>
        <end position="231"/>
    </location>
</feature>
<proteinExistence type="predicted"/>
<feature type="transmembrane region" description="Helical" evidence="1">
    <location>
        <begin position="171"/>
        <end position="189"/>
    </location>
</feature>
<protein>
    <submittedName>
        <fullName evidence="2">Permease</fullName>
    </submittedName>
</protein>
<comment type="caution">
    <text evidence="2">The sequence shown here is derived from an EMBL/GenBank/DDBJ whole genome shotgun (WGS) entry which is preliminary data.</text>
</comment>
<gene>
    <name evidence="2" type="ORF">BWZ43_05370</name>
</gene>
<accession>A0A8E2LEQ7</accession>
<dbReference type="AlphaFoldDB" id="A0A8E2LEQ7"/>
<feature type="transmembrane region" description="Helical" evidence="1">
    <location>
        <begin position="106"/>
        <end position="131"/>
    </location>
</feature>
<feature type="transmembrane region" description="Helical" evidence="1">
    <location>
        <begin position="58"/>
        <end position="79"/>
    </location>
</feature>
<dbReference type="Pfam" id="PF12730">
    <property type="entry name" value="ABC2_membrane_4"/>
    <property type="match status" value="1"/>
</dbReference>
<evidence type="ECO:0000256" key="1">
    <source>
        <dbReference type="SAM" id="Phobius"/>
    </source>
</evidence>
<sequence>MMFKVIKADLLKMKRKWIWFLVVLGPLGVVLLQAANYGLRYDYLVKPGDDHWKGLLENIQLFIPITLGLGFTIIASMTANVEHQQNAWKQLLALPISKKSVYTAKFIANGVLLFISCFLLVIMTCVLGIILKFGINIPYLQIIKMSFFPLLAGIPILGLQVWLSITFRNQALPLTIGILGAIFSMYAILVPDWVIWKWPLLIGKHHDSLWFVSMGLGVGLIIFLIGMLDFIKRDVK</sequence>
<organism evidence="2 3">
    <name type="scientific">Heyndrickxia oleronia</name>
    <dbReference type="NCBI Taxonomy" id="38875"/>
    <lineage>
        <taxon>Bacteria</taxon>
        <taxon>Bacillati</taxon>
        <taxon>Bacillota</taxon>
        <taxon>Bacilli</taxon>
        <taxon>Bacillales</taxon>
        <taxon>Bacillaceae</taxon>
        <taxon>Heyndrickxia</taxon>
    </lineage>
</organism>
<keyword evidence="3" id="KW-1185">Reference proteome</keyword>
<keyword evidence="1" id="KW-0472">Membrane</keyword>
<dbReference type="RefSeq" id="WP_078109662.1">
    <property type="nucleotide sequence ID" value="NZ_CP065424.1"/>
</dbReference>
<dbReference type="EMBL" id="MTLA01000055">
    <property type="protein sequence ID" value="OOP69385.1"/>
    <property type="molecule type" value="Genomic_DNA"/>
</dbReference>
<dbReference type="Proteomes" id="UP000189761">
    <property type="component" value="Unassembled WGS sequence"/>
</dbReference>